<comment type="caution">
    <text evidence="2">The sequence shown here is derived from an EMBL/GenBank/DDBJ whole genome shotgun (WGS) entry which is preliminary data.</text>
</comment>
<evidence type="ECO:0000256" key="1">
    <source>
        <dbReference type="SAM" id="MobiDB-lite"/>
    </source>
</evidence>
<gene>
    <name evidence="2" type="ORF">RHGRI_024264</name>
</gene>
<name>A0AAV6JB51_9ERIC</name>
<reference evidence="2" key="1">
    <citation type="submission" date="2020-08" db="EMBL/GenBank/DDBJ databases">
        <title>Plant Genome Project.</title>
        <authorList>
            <person name="Zhang R.-G."/>
        </authorList>
    </citation>
    <scope>NUCLEOTIDE SEQUENCE</scope>
    <source>
        <strain evidence="2">WSP0</strain>
        <tissue evidence="2">Leaf</tissue>
    </source>
</reference>
<evidence type="ECO:0000313" key="3">
    <source>
        <dbReference type="Proteomes" id="UP000823749"/>
    </source>
</evidence>
<dbReference type="AlphaFoldDB" id="A0AAV6JB51"/>
<protein>
    <submittedName>
        <fullName evidence="2">Uncharacterized protein</fullName>
    </submittedName>
</protein>
<dbReference type="Proteomes" id="UP000823749">
    <property type="component" value="Chromosome 8"/>
</dbReference>
<evidence type="ECO:0000313" key="2">
    <source>
        <dbReference type="EMBL" id="KAG5536774.1"/>
    </source>
</evidence>
<accession>A0AAV6JB51</accession>
<sequence>MDIRGEAEGEVARTRRWREVLVRGVAGDVAPEEADGNRGQEAQRIELNGNVKRPNSSSMAIVRTRLR</sequence>
<keyword evidence="3" id="KW-1185">Reference proteome</keyword>
<feature type="compositionally biased region" description="Basic and acidic residues" evidence="1">
    <location>
        <begin position="35"/>
        <end position="44"/>
    </location>
</feature>
<organism evidence="2 3">
    <name type="scientific">Rhododendron griersonianum</name>
    <dbReference type="NCBI Taxonomy" id="479676"/>
    <lineage>
        <taxon>Eukaryota</taxon>
        <taxon>Viridiplantae</taxon>
        <taxon>Streptophyta</taxon>
        <taxon>Embryophyta</taxon>
        <taxon>Tracheophyta</taxon>
        <taxon>Spermatophyta</taxon>
        <taxon>Magnoliopsida</taxon>
        <taxon>eudicotyledons</taxon>
        <taxon>Gunneridae</taxon>
        <taxon>Pentapetalae</taxon>
        <taxon>asterids</taxon>
        <taxon>Ericales</taxon>
        <taxon>Ericaceae</taxon>
        <taxon>Ericoideae</taxon>
        <taxon>Rhodoreae</taxon>
        <taxon>Rhododendron</taxon>
    </lineage>
</organism>
<feature type="region of interest" description="Disordered" evidence="1">
    <location>
        <begin position="30"/>
        <end position="67"/>
    </location>
</feature>
<dbReference type="EMBL" id="JACTNZ010000008">
    <property type="protein sequence ID" value="KAG5536774.1"/>
    <property type="molecule type" value="Genomic_DNA"/>
</dbReference>
<proteinExistence type="predicted"/>